<keyword evidence="1" id="KW-1015">Disulfide bond</keyword>
<reference evidence="5" key="1">
    <citation type="submission" date="2016-04" db="EMBL/GenBank/DDBJ databases">
        <title>Cephalotus genome sequencing.</title>
        <authorList>
            <person name="Fukushima K."/>
            <person name="Hasebe M."/>
            <person name="Fang X."/>
        </authorList>
    </citation>
    <scope>NUCLEOTIDE SEQUENCE [LARGE SCALE GENOMIC DNA]</scope>
    <source>
        <strain evidence="5">cv. St1</strain>
    </source>
</reference>
<evidence type="ECO:0000313" key="4">
    <source>
        <dbReference type="EMBL" id="GAV86262.1"/>
    </source>
</evidence>
<proteinExistence type="predicted"/>
<dbReference type="EMBL" id="BDDD01003844">
    <property type="protein sequence ID" value="GAV86262.1"/>
    <property type="molecule type" value="Genomic_DNA"/>
</dbReference>
<dbReference type="GO" id="GO:0004540">
    <property type="term" value="F:RNA nuclease activity"/>
    <property type="evidence" value="ECO:0007669"/>
    <property type="project" value="InterPro"/>
</dbReference>
<sequence>MGYQAPYKLKSPFNEPNQETKNITCIITQMQKMGKVSCLCIAVVFVYLVASVFAKEKPDSDTDVVAYWSDYDPPANNWDFAKVGVACSSQLAGMPLELRSRYDWTGFCGKYGPQNLDACGRCVLVTNTRNGKQVKLRIVDTCGVNGLVMDLRPFDEIDDGTGHYRGHHIVDYEIVDCGYTPVTRFITRKMAN</sequence>
<feature type="transmembrane region" description="Helical" evidence="2">
    <location>
        <begin position="36"/>
        <end position="54"/>
    </location>
</feature>
<protein>
    <submittedName>
        <fullName evidence="4">Barwin domain-containing protein</fullName>
    </submittedName>
</protein>
<accession>A0A1Q3D1E6</accession>
<dbReference type="InterPro" id="IPR044301">
    <property type="entry name" value="PR4"/>
</dbReference>
<keyword evidence="2" id="KW-0472">Membrane</keyword>
<dbReference type="PROSITE" id="PS51174">
    <property type="entry name" value="BARWIN_3"/>
    <property type="match status" value="1"/>
</dbReference>
<evidence type="ECO:0000259" key="3">
    <source>
        <dbReference type="PROSITE" id="PS51174"/>
    </source>
</evidence>
<feature type="domain" description="Barwin" evidence="3">
    <location>
        <begin position="59"/>
        <end position="179"/>
    </location>
</feature>
<dbReference type="SUPFAM" id="SSF50685">
    <property type="entry name" value="Barwin-like endoglucanases"/>
    <property type="match status" value="1"/>
</dbReference>
<dbReference type="Gene3D" id="2.40.40.10">
    <property type="entry name" value="RlpA-like domain"/>
    <property type="match status" value="1"/>
</dbReference>
<dbReference type="GO" id="GO:0042742">
    <property type="term" value="P:defense response to bacterium"/>
    <property type="evidence" value="ECO:0007669"/>
    <property type="project" value="InterPro"/>
</dbReference>
<comment type="caution">
    <text evidence="4">The sequence shown here is derived from an EMBL/GenBank/DDBJ whole genome shotgun (WGS) entry which is preliminary data.</text>
</comment>
<dbReference type="OrthoDB" id="507449at2759"/>
<dbReference type="Proteomes" id="UP000187406">
    <property type="component" value="Unassembled WGS sequence"/>
</dbReference>
<gene>
    <name evidence="4" type="ORF">CFOL_v3_29695</name>
</gene>
<dbReference type="PRINTS" id="PR00602">
    <property type="entry name" value="BARWIN"/>
</dbReference>
<dbReference type="GO" id="GO:0050832">
    <property type="term" value="P:defense response to fungus"/>
    <property type="evidence" value="ECO:0007669"/>
    <property type="project" value="InterPro"/>
</dbReference>
<name>A0A1Q3D1E6_CEPFO</name>
<dbReference type="AlphaFoldDB" id="A0A1Q3D1E6"/>
<dbReference type="Pfam" id="PF00967">
    <property type="entry name" value="Barwin"/>
    <property type="match status" value="1"/>
</dbReference>
<organism evidence="4 5">
    <name type="scientific">Cephalotus follicularis</name>
    <name type="common">Albany pitcher plant</name>
    <dbReference type="NCBI Taxonomy" id="3775"/>
    <lineage>
        <taxon>Eukaryota</taxon>
        <taxon>Viridiplantae</taxon>
        <taxon>Streptophyta</taxon>
        <taxon>Embryophyta</taxon>
        <taxon>Tracheophyta</taxon>
        <taxon>Spermatophyta</taxon>
        <taxon>Magnoliopsida</taxon>
        <taxon>eudicotyledons</taxon>
        <taxon>Gunneridae</taxon>
        <taxon>Pentapetalae</taxon>
        <taxon>rosids</taxon>
        <taxon>fabids</taxon>
        <taxon>Oxalidales</taxon>
        <taxon>Cephalotaceae</taxon>
        <taxon>Cephalotus</taxon>
    </lineage>
</organism>
<keyword evidence="2" id="KW-0812">Transmembrane</keyword>
<dbReference type="InterPro" id="IPR036908">
    <property type="entry name" value="RlpA-like_sf"/>
</dbReference>
<keyword evidence="2" id="KW-1133">Transmembrane helix</keyword>
<dbReference type="PANTHER" id="PTHR46351:SF7">
    <property type="entry name" value="HEVEIN-LIKE PREPROPROTEIN"/>
    <property type="match status" value="1"/>
</dbReference>
<evidence type="ECO:0000256" key="2">
    <source>
        <dbReference type="SAM" id="Phobius"/>
    </source>
</evidence>
<dbReference type="InterPro" id="IPR001153">
    <property type="entry name" value="Barwin_dom"/>
</dbReference>
<dbReference type="InParanoid" id="A0A1Q3D1E6"/>
<evidence type="ECO:0000313" key="5">
    <source>
        <dbReference type="Proteomes" id="UP000187406"/>
    </source>
</evidence>
<keyword evidence="5" id="KW-1185">Reference proteome</keyword>
<dbReference type="STRING" id="3775.A0A1Q3D1E6"/>
<dbReference type="PANTHER" id="PTHR46351">
    <property type="entry name" value="WOUND-INDUCED PROTEIN WIN2"/>
    <property type="match status" value="1"/>
</dbReference>
<evidence type="ECO:0000256" key="1">
    <source>
        <dbReference type="ARBA" id="ARBA00023157"/>
    </source>
</evidence>